<feature type="compositionally biased region" description="Polar residues" evidence="3">
    <location>
        <begin position="379"/>
        <end position="388"/>
    </location>
</feature>
<evidence type="ECO:0000313" key="4">
    <source>
        <dbReference type="EMBL" id="JAP45974.1"/>
    </source>
</evidence>
<dbReference type="EMBL" id="GEEE01017251">
    <property type="protein sequence ID" value="JAP45974.1"/>
    <property type="molecule type" value="Transcribed_RNA"/>
</dbReference>
<evidence type="ECO:0000256" key="2">
    <source>
        <dbReference type="ARBA" id="ARBA00022803"/>
    </source>
</evidence>
<sequence length="761" mass="85840">MESCTKDVVDHVTYLETHADLLFKLGRGKDAENDVWDLLERNPENKLYYELLYRVEAPGPGDVSVKYKTLQKCLNKFPSARLPKLLFLDLLEGDEFVSKAHEFLQHNLRRGVPTLFVQLKRFYNSPEKVASLESLYLTYRKNLDLHGTLGPISSARPTSKSEECIPEPPSTSLWLNYLLASHFNHIGQVQKALDIVSAELEINPTIVDLYVLKAEIYRDAGDVVTASRWMEEAQSLDTADRFINALCTKYMVQAQRLEDAEAMALKFTRGSSTAAAYLSEMQCMWFLIENALALRTMKRYGEALKLCHEIDRHYSAVLEDQLDFHSYCLRKGTLRAYVETVRLEDRLRDHPAYFNAASLAIEMYLFLHLNPLGEETETVDQPGSNMPSSELKKIRNKQRRAERRAEAEAQRSKADQERREQGQRSRQNADREAEADKPPEVEELDPKKLARPDDALSEAARFLQPLVEHSSSRIETHCLAYEIYERKEKWLLMLRSIRRGLILPGAVDHPWFNECTVRFLHRLTQLPKLTDKGGALVNEVLLEEVRSVFSIPAKSPLPDPLKYNEEFIQRNSKSFMHVFRGTLTKAIVDSEFATSHLKQLPSPSAEDLGEINWDVLFQALELLKRHAALRMAPVTDDLMEDFRAACAKRFPLAAVFLTPSEWEGLRKSVIEASYESALYGVYPQNTAAGDAERSNVVDNELTSGLKAVSLAEHSVVNGSSGGGAAVDSPPVNNAQPYKAKGGKRKKGAANKGKDPASAAAV</sequence>
<dbReference type="Gene3D" id="1.25.40.1040">
    <property type="match status" value="1"/>
</dbReference>
<dbReference type="PANTHER" id="PTHR22767">
    <property type="entry name" value="N-TERMINAL ACETYLTRANSFERASE-RELATED"/>
    <property type="match status" value="1"/>
</dbReference>
<dbReference type="SUPFAM" id="SSF48452">
    <property type="entry name" value="TPR-like"/>
    <property type="match status" value="1"/>
</dbReference>
<dbReference type="AlphaFoldDB" id="A0A0X3P1U1"/>
<dbReference type="GO" id="GO:0031415">
    <property type="term" value="C:NatA complex"/>
    <property type="evidence" value="ECO:0007669"/>
    <property type="project" value="TreeGrafter"/>
</dbReference>
<protein>
    <submittedName>
        <fullName evidence="4">Uncharacterized protein</fullName>
    </submittedName>
</protein>
<organism evidence="4">
    <name type="scientific">Schistocephalus solidus</name>
    <name type="common">Tapeworm</name>
    <dbReference type="NCBI Taxonomy" id="70667"/>
    <lineage>
        <taxon>Eukaryota</taxon>
        <taxon>Metazoa</taxon>
        <taxon>Spiralia</taxon>
        <taxon>Lophotrochozoa</taxon>
        <taxon>Platyhelminthes</taxon>
        <taxon>Cestoda</taxon>
        <taxon>Eucestoda</taxon>
        <taxon>Diphyllobothriidea</taxon>
        <taxon>Diphyllobothriidae</taxon>
        <taxon>Schistocephalus</taxon>
    </lineage>
</organism>
<reference evidence="4" key="1">
    <citation type="submission" date="2016-01" db="EMBL/GenBank/DDBJ databases">
        <title>Reference transcriptome for the parasite Schistocephalus solidus: insights into the molecular evolution of parasitism.</title>
        <authorList>
            <person name="Hebert F.O."/>
            <person name="Grambauer S."/>
            <person name="Barber I."/>
            <person name="Landry C.R."/>
            <person name="Aubin-Horth N."/>
        </authorList>
    </citation>
    <scope>NUCLEOTIDE SEQUENCE</scope>
</reference>
<evidence type="ECO:0000256" key="1">
    <source>
        <dbReference type="ARBA" id="ARBA00022737"/>
    </source>
</evidence>
<name>A0A0X3P1U1_SCHSO</name>
<dbReference type="InterPro" id="IPR011990">
    <property type="entry name" value="TPR-like_helical_dom_sf"/>
</dbReference>
<gene>
    <name evidence="4" type="ORF">TR123468</name>
</gene>
<dbReference type="InterPro" id="IPR021183">
    <property type="entry name" value="NatA_aux_su"/>
</dbReference>
<accession>A0A0X3P1U1</accession>
<dbReference type="Gene3D" id="1.25.40.1010">
    <property type="match status" value="1"/>
</dbReference>
<keyword evidence="1" id="KW-0677">Repeat</keyword>
<feature type="compositionally biased region" description="Basic and acidic residues" evidence="3">
    <location>
        <begin position="403"/>
        <end position="448"/>
    </location>
</feature>
<evidence type="ECO:0000256" key="3">
    <source>
        <dbReference type="SAM" id="MobiDB-lite"/>
    </source>
</evidence>
<proteinExistence type="predicted"/>
<feature type="region of interest" description="Disordered" evidence="3">
    <location>
        <begin position="719"/>
        <end position="761"/>
    </location>
</feature>
<feature type="region of interest" description="Disordered" evidence="3">
    <location>
        <begin position="376"/>
        <end position="448"/>
    </location>
</feature>
<dbReference type="Pfam" id="PF12569">
    <property type="entry name" value="NatA_aux_su"/>
    <property type="match status" value="1"/>
</dbReference>
<keyword evidence="2" id="KW-0802">TPR repeat</keyword>
<dbReference type="PANTHER" id="PTHR22767:SF2">
    <property type="entry name" value="N(ALPHA)-ACETYLTRANSFERASE 15_16, ISOFORM A"/>
    <property type="match status" value="1"/>
</dbReference>